<keyword evidence="8" id="KW-1185">Reference proteome</keyword>
<feature type="short sequence motif" description="GXSXG" evidence="4">
    <location>
        <begin position="64"/>
        <end position="68"/>
    </location>
</feature>
<evidence type="ECO:0000256" key="4">
    <source>
        <dbReference type="PROSITE-ProRule" id="PRU01161"/>
    </source>
</evidence>
<name>A0A8J4PU52_9MYCE</name>
<evidence type="ECO:0000256" key="2">
    <source>
        <dbReference type="ARBA" id="ARBA00022963"/>
    </source>
</evidence>
<protein>
    <recommendedName>
        <fullName evidence="6">PNPLA domain-containing protein</fullName>
    </recommendedName>
</protein>
<gene>
    <name evidence="7" type="ORF">CYY_005508</name>
</gene>
<dbReference type="Proteomes" id="UP000695562">
    <property type="component" value="Unassembled WGS sequence"/>
</dbReference>
<dbReference type="InterPro" id="IPR016035">
    <property type="entry name" value="Acyl_Trfase/lysoPLipase"/>
</dbReference>
<dbReference type="PROSITE" id="PS51635">
    <property type="entry name" value="PNPLA"/>
    <property type="match status" value="1"/>
</dbReference>
<evidence type="ECO:0000256" key="3">
    <source>
        <dbReference type="ARBA" id="ARBA00023098"/>
    </source>
</evidence>
<feature type="signal peptide" evidence="5">
    <location>
        <begin position="1"/>
        <end position="22"/>
    </location>
</feature>
<comment type="caution">
    <text evidence="7">The sequence shown here is derived from an EMBL/GenBank/DDBJ whole genome shotgun (WGS) entry which is preliminary data.</text>
</comment>
<dbReference type="GO" id="GO:0016298">
    <property type="term" value="F:lipase activity"/>
    <property type="evidence" value="ECO:0007669"/>
    <property type="project" value="UniProtKB-ARBA"/>
</dbReference>
<evidence type="ECO:0000313" key="8">
    <source>
        <dbReference type="Proteomes" id="UP000695562"/>
    </source>
</evidence>
<dbReference type="InterPro" id="IPR002641">
    <property type="entry name" value="PNPLA_dom"/>
</dbReference>
<organism evidence="7 8">
    <name type="scientific">Polysphondylium violaceum</name>
    <dbReference type="NCBI Taxonomy" id="133409"/>
    <lineage>
        <taxon>Eukaryota</taxon>
        <taxon>Amoebozoa</taxon>
        <taxon>Evosea</taxon>
        <taxon>Eumycetozoa</taxon>
        <taxon>Dictyostelia</taxon>
        <taxon>Dictyosteliales</taxon>
        <taxon>Dictyosteliaceae</taxon>
        <taxon>Polysphondylium</taxon>
    </lineage>
</organism>
<keyword evidence="2 4" id="KW-0442">Lipid degradation</keyword>
<feature type="chain" id="PRO_5035216212" description="PNPLA domain-containing protein" evidence="5">
    <location>
        <begin position="23"/>
        <end position="313"/>
    </location>
</feature>
<dbReference type="Pfam" id="PF01734">
    <property type="entry name" value="Patatin"/>
    <property type="match status" value="1"/>
</dbReference>
<feature type="short sequence motif" description="DGA/G" evidence="4">
    <location>
        <begin position="192"/>
        <end position="194"/>
    </location>
</feature>
<feature type="active site" description="Nucleophile" evidence="4">
    <location>
        <position position="66"/>
    </location>
</feature>
<evidence type="ECO:0000256" key="1">
    <source>
        <dbReference type="ARBA" id="ARBA00022801"/>
    </source>
</evidence>
<dbReference type="GO" id="GO:0016042">
    <property type="term" value="P:lipid catabolic process"/>
    <property type="evidence" value="ECO:0007669"/>
    <property type="project" value="UniProtKB-UniRule"/>
</dbReference>
<evidence type="ECO:0000259" key="6">
    <source>
        <dbReference type="PROSITE" id="PS51635"/>
    </source>
</evidence>
<dbReference type="AlphaFoldDB" id="A0A8J4PU52"/>
<evidence type="ECO:0000256" key="5">
    <source>
        <dbReference type="SAM" id="SignalP"/>
    </source>
</evidence>
<dbReference type="SUPFAM" id="SSF52151">
    <property type="entry name" value="FabD/lysophospholipase-like"/>
    <property type="match status" value="1"/>
</dbReference>
<dbReference type="InterPro" id="IPR050301">
    <property type="entry name" value="NTE"/>
</dbReference>
<dbReference type="GO" id="GO:0052689">
    <property type="term" value="F:carboxylic ester hydrolase activity"/>
    <property type="evidence" value="ECO:0007669"/>
    <property type="project" value="UniProtKB-ARBA"/>
</dbReference>
<dbReference type="OrthoDB" id="17120at2759"/>
<dbReference type="Gene3D" id="3.40.1090.10">
    <property type="entry name" value="Cytosolic phospholipase A2 catalytic domain"/>
    <property type="match status" value="1"/>
</dbReference>
<keyword evidence="3 4" id="KW-0443">Lipid metabolism</keyword>
<evidence type="ECO:0000313" key="7">
    <source>
        <dbReference type="EMBL" id="KAF2073190.1"/>
    </source>
</evidence>
<sequence>MYRYNIIYIVLIVCLASNVVFSQQTCRAIAFSGAADRGAYEAGVVMGLVENADPQDVQWQVVTGVSAGSINAAAVTMFNVGNEVGAKDFIVNQWLNITKEKIYKNWDGGIVEILQKSVFDTSPLHQYLDSCVNQTLVANSDRTMLIGATNIDTGLFQAFDQKDPEIVLAIMASSAMPGLFPKIQKDGYSYCDGGIVFMTPVSSAIELCMAKGATDVIVDVMIINDPNTFINETNQHTLALLAREGQIIVKNIFMKDIMSARAAYPNAQINIHSPSEQLPGDFIGFQYSKVMIEMGYKDAVAGLNSRKKVSNKL</sequence>
<accession>A0A8J4PU52</accession>
<dbReference type="PANTHER" id="PTHR14226">
    <property type="entry name" value="NEUROPATHY TARGET ESTERASE/SWISS CHEESE D.MELANOGASTER"/>
    <property type="match status" value="1"/>
</dbReference>
<feature type="domain" description="PNPLA" evidence="6">
    <location>
        <begin position="29"/>
        <end position="205"/>
    </location>
</feature>
<comment type="caution">
    <text evidence="4">Lacks conserved residue(s) required for the propagation of feature annotation.</text>
</comment>
<proteinExistence type="predicted"/>
<keyword evidence="5" id="KW-0732">Signal</keyword>
<feature type="active site" description="Proton acceptor" evidence="4">
    <location>
        <position position="192"/>
    </location>
</feature>
<reference evidence="7" key="1">
    <citation type="submission" date="2020-01" db="EMBL/GenBank/DDBJ databases">
        <title>Development of genomics and gene disruption for Polysphondylium violaceum indicates a role for the polyketide synthase stlB in stalk morphogenesis.</title>
        <authorList>
            <person name="Narita B."/>
            <person name="Kawabe Y."/>
            <person name="Kin K."/>
            <person name="Saito T."/>
            <person name="Gibbs R."/>
            <person name="Kuspa A."/>
            <person name="Muzny D."/>
            <person name="Queller D."/>
            <person name="Richards S."/>
            <person name="Strassman J."/>
            <person name="Sucgang R."/>
            <person name="Worley K."/>
            <person name="Schaap P."/>
        </authorList>
    </citation>
    <scope>NUCLEOTIDE SEQUENCE</scope>
    <source>
        <strain evidence="7">QSvi11</strain>
    </source>
</reference>
<keyword evidence="1 4" id="KW-0378">Hydrolase</keyword>
<dbReference type="EMBL" id="AJWJ01000221">
    <property type="protein sequence ID" value="KAF2073190.1"/>
    <property type="molecule type" value="Genomic_DNA"/>
</dbReference>
<dbReference type="PANTHER" id="PTHR14226:SF29">
    <property type="entry name" value="NEUROPATHY TARGET ESTERASE SWS"/>
    <property type="match status" value="1"/>
</dbReference>